<dbReference type="GO" id="GO:0009306">
    <property type="term" value="P:protein secretion"/>
    <property type="evidence" value="ECO:0007669"/>
    <property type="project" value="InterPro"/>
</dbReference>
<feature type="domain" description="Type II secretion system protein GspF" evidence="12">
    <location>
        <begin position="273"/>
        <end position="396"/>
    </location>
</feature>
<evidence type="ECO:0000256" key="11">
    <source>
        <dbReference type="SAM" id="Phobius"/>
    </source>
</evidence>
<comment type="subcellular location">
    <subcellularLocation>
        <location evidence="2 10">Cell membrane</location>
        <topology evidence="2 10">Multi-pass membrane protein</topology>
    </subcellularLocation>
</comment>
<evidence type="ECO:0000256" key="8">
    <source>
        <dbReference type="ARBA" id="ARBA00023136"/>
    </source>
</evidence>
<keyword evidence="5" id="KW-1003">Cell membrane</keyword>
<feature type="domain" description="Type II secretion system protein GspF" evidence="12">
    <location>
        <begin position="66"/>
        <end position="191"/>
    </location>
</feature>
<comment type="function">
    <text evidence="1">Component of the type II secretion system inner membrane complex required for the energy-dependent secretion of extracellular factors such as proteases and toxins from the periplasm.</text>
</comment>
<keyword evidence="6 10" id="KW-0812">Transmembrane</keyword>
<dbReference type="PROSITE" id="PS00874">
    <property type="entry name" value="T2SP_F"/>
    <property type="match status" value="1"/>
</dbReference>
<evidence type="ECO:0000256" key="2">
    <source>
        <dbReference type="ARBA" id="ARBA00004651"/>
    </source>
</evidence>
<feature type="transmembrane region" description="Helical" evidence="11">
    <location>
        <begin position="377"/>
        <end position="398"/>
    </location>
</feature>
<keyword evidence="7 11" id="KW-1133">Transmembrane helix</keyword>
<dbReference type="PRINTS" id="PR00812">
    <property type="entry name" value="BCTERIALGSPF"/>
</dbReference>
<name>A0A0S4XQP8_9BACT</name>
<evidence type="ECO:0000256" key="6">
    <source>
        <dbReference type="ARBA" id="ARBA00022692"/>
    </source>
</evidence>
<dbReference type="PANTHER" id="PTHR30012">
    <property type="entry name" value="GENERAL SECRETION PATHWAY PROTEIN"/>
    <property type="match status" value="1"/>
</dbReference>
<reference evidence="13" key="1">
    <citation type="submission" date="2015-11" db="EMBL/GenBank/DDBJ databases">
        <authorList>
            <person name="Zhang Y."/>
            <person name="Guo Z."/>
        </authorList>
    </citation>
    <scope>NUCLEOTIDE SEQUENCE</scope>
    <source>
        <strain evidence="13">BN30871</strain>
    </source>
</reference>
<sequence>MIFKYKGFEKKTGIKVNGTVSAGALQEAEQKLINQGIYFEKLKISNPLFKSFFIRKDMPQNLLSSFSKELSSYMQSGMIILSAITLMENQHASEQRYKSFLSTIKTMIGEGKSLYNALKLQEVYLLPEFFLQSIKISSESGKMNEVLVTMSNFFNTQSRTRKQLTNALAYPSFIFFIAISMSIFLMVFVVPKITSIFKDTHQELPLITKIVLGVSEFLTNHYIFILIFLIVLLISLNLLYLKIEKFAINANRLLLKIPFVGSIISNNELARFSYILSLMLRSGVPYAHAVQLASTTFNNIALKEKFKTATTKVLEGKKLFQALSSTDNPKLQKNFMHALALGEESSEVASVMSSMASFYIEENEDKLKIFMSLLEPAMMLFVGLIVGLIVAAMLLPIFTMSLGAVS</sequence>
<evidence type="ECO:0000256" key="3">
    <source>
        <dbReference type="ARBA" id="ARBA00005745"/>
    </source>
</evidence>
<evidence type="ECO:0000256" key="5">
    <source>
        <dbReference type="ARBA" id="ARBA00022475"/>
    </source>
</evidence>
<dbReference type="InterPro" id="IPR003004">
    <property type="entry name" value="GspF/PilC"/>
</dbReference>
<dbReference type="Gene3D" id="1.20.81.30">
    <property type="entry name" value="Type II secretion system (T2SS), domain F"/>
    <property type="match status" value="2"/>
</dbReference>
<keyword evidence="8 11" id="KW-0472">Membrane</keyword>
<evidence type="ECO:0000259" key="12">
    <source>
        <dbReference type="Pfam" id="PF00482"/>
    </source>
</evidence>
<evidence type="ECO:0000256" key="7">
    <source>
        <dbReference type="ARBA" id="ARBA00022989"/>
    </source>
</evidence>
<dbReference type="EMBL" id="FAXN01000105">
    <property type="protein sequence ID" value="CUV66624.1"/>
    <property type="molecule type" value="Genomic_DNA"/>
</dbReference>
<dbReference type="Pfam" id="PF00482">
    <property type="entry name" value="T2SSF"/>
    <property type="match status" value="2"/>
</dbReference>
<gene>
    <name evidence="13" type="primary">gspF</name>
    <name evidence="13" type="ORF">BN3087_990008</name>
</gene>
<keyword evidence="4 10" id="KW-0813">Transport</keyword>
<accession>A0A0S4XQP8</accession>
<dbReference type="GO" id="GO:0005886">
    <property type="term" value="C:plasma membrane"/>
    <property type="evidence" value="ECO:0007669"/>
    <property type="project" value="UniProtKB-SubCell"/>
</dbReference>
<evidence type="ECO:0000256" key="1">
    <source>
        <dbReference type="ARBA" id="ARBA00002684"/>
    </source>
</evidence>
<feature type="transmembrane region" description="Helical" evidence="11">
    <location>
        <begin position="167"/>
        <end position="190"/>
    </location>
</feature>
<evidence type="ECO:0000313" key="13">
    <source>
        <dbReference type="EMBL" id="CUV66624.1"/>
    </source>
</evidence>
<dbReference type="InterPro" id="IPR018076">
    <property type="entry name" value="T2SS_GspF_dom"/>
</dbReference>
<evidence type="ECO:0000256" key="10">
    <source>
        <dbReference type="RuleBase" id="RU003923"/>
    </source>
</evidence>
<dbReference type="PANTHER" id="PTHR30012:SF0">
    <property type="entry name" value="TYPE II SECRETION SYSTEM PROTEIN F-RELATED"/>
    <property type="match status" value="1"/>
</dbReference>
<proteinExistence type="inferred from homology"/>
<feature type="transmembrane region" description="Helical" evidence="11">
    <location>
        <begin position="222"/>
        <end position="241"/>
    </location>
</feature>
<evidence type="ECO:0000256" key="9">
    <source>
        <dbReference type="ARBA" id="ARBA00030750"/>
    </source>
</evidence>
<comment type="similarity">
    <text evidence="3 10">Belongs to the GSP F family.</text>
</comment>
<dbReference type="AlphaFoldDB" id="A0A0S4XQP8"/>
<dbReference type="InterPro" id="IPR001992">
    <property type="entry name" value="T2SS_GspF/T4SS_PilC_CS"/>
</dbReference>
<organism evidence="13">
    <name type="scientific">Sulfurovum sp. enrichment culture clone C5</name>
    <dbReference type="NCBI Taxonomy" id="497650"/>
    <lineage>
        <taxon>Bacteria</taxon>
        <taxon>Pseudomonadati</taxon>
        <taxon>Campylobacterota</taxon>
        <taxon>Epsilonproteobacteria</taxon>
        <taxon>Campylobacterales</taxon>
        <taxon>Sulfurovaceae</taxon>
        <taxon>Sulfurovum</taxon>
        <taxon>environmental samples</taxon>
    </lineage>
</organism>
<protein>
    <recommendedName>
        <fullName evidence="9">General secretion pathway protein F</fullName>
    </recommendedName>
</protein>
<dbReference type="InterPro" id="IPR042094">
    <property type="entry name" value="T2SS_GspF_sf"/>
</dbReference>
<evidence type="ECO:0000256" key="4">
    <source>
        <dbReference type="ARBA" id="ARBA00022448"/>
    </source>
</evidence>